<keyword evidence="2" id="KW-1185">Reference proteome</keyword>
<evidence type="ECO:0000313" key="1">
    <source>
        <dbReference type="EMBL" id="KAF1725495.1"/>
    </source>
</evidence>
<reference evidence="1 2" key="1">
    <citation type="submission" date="2017-10" db="EMBL/GenBank/DDBJ databases">
        <title>Whole genome sequencing of members of genus Pseudoxanthomonas.</title>
        <authorList>
            <person name="Kumar S."/>
            <person name="Bansal K."/>
            <person name="Kaur A."/>
            <person name="Patil P."/>
            <person name="Sharma S."/>
            <person name="Patil P.B."/>
        </authorList>
    </citation>
    <scope>NUCLEOTIDE SEQUENCE [LARGE SCALE GENOMIC DNA]</scope>
    <source>
        <strain evidence="1 2">DSM 17109</strain>
    </source>
</reference>
<comment type="caution">
    <text evidence="1">The sequence shown here is derived from an EMBL/GenBank/DDBJ whole genome shotgun (WGS) entry which is preliminary data.</text>
</comment>
<gene>
    <name evidence="1" type="ORF">CSC78_08500</name>
</gene>
<dbReference type="EMBL" id="PDWW01000009">
    <property type="protein sequence ID" value="KAF1725495.1"/>
    <property type="molecule type" value="Genomic_DNA"/>
</dbReference>
<dbReference type="Proteomes" id="UP000781710">
    <property type="component" value="Unassembled WGS sequence"/>
</dbReference>
<name>A0ABQ6ZHT9_9GAMM</name>
<organism evidence="1 2">
    <name type="scientific">Pseudoxanthomonas japonensis</name>
    <dbReference type="NCBI Taxonomy" id="69284"/>
    <lineage>
        <taxon>Bacteria</taxon>
        <taxon>Pseudomonadati</taxon>
        <taxon>Pseudomonadota</taxon>
        <taxon>Gammaproteobacteria</taxon>
        <taxon>Lysobacterales</taxon>
        <taxon>Lysobacteraceae</taxon>
        <taxon>Pseudoxanthomonas</taxon>
    </lineage>
</organism>
<sequence length="212" mass="23855">MTDSIALGFWAKHCWAMELLNVEEDDDLPEELKSIRSNERFGDMVNEVITSAERDALLLLGGIQHDIEAELCRKGSPFKVMRKRSSDPWQLNLHFQPRRGGKDSFKAEVGARIYESSERNMKLAVWIWAKGGRSAEKTFTEILAGTIEASMDKNNGWASGVAFLFNEPLASPMFAGMAEGSVDLLKVRGAAREALARQDNDRLLRLVRELRN</sequence>
<dbReference type="RefSeq" id="WP_162337480.1">
    <property type="nucleotide sequence ID" value="NZ_JBHSRQ010000015.1"/>
</dbReference>
<evidence type="ECO:0000313" key="2">
    <source>
        <dbReference type="Proteomes" id="UP000781710"/>
    </source>
</evidence>
<accession>A0ABQ6ZHT9</accession>
<proteinExistence type="predicted"/>
<protein>
    <submittedName>
        <fullName evidence="1">Uncharacterized protein</fullName>
    </submittedName>
</protein>